<proteinExistence type="predicted"/>
<protein>
    <submittedName>
        <fullName evidence="2">Uncharacterized protein</fullName>
    </submittedName>
</protein>
<evidence type="ECO:0000256" key="1">
    <source>
        <dbReference type="SAM" id="Phobius"/>
    </source>
</evidence>
<keyword evidence="1" id="KW-0812">Transmembrane</keyword>
<feature type="transmembrane region" description="Helical" evidence="1">
    <location>
        <begin position="21"/>
        <end position="42"/>
    </location>
</feature>
<accession>A0A7Y3W655</accession>
<evidence type="ECO:0000313" key="3">
    <source>
        <dbReference type="Proteomes" id="UP000536835"/>
    </source>
</evidence>
<organism evidence="2 3">
    <name type="scientific">Parvularcula mediterranea</name>
    <dbReference type="NCBI Taxonomy" id="2732508"/>
    <lineage>
        <taxon>Bacteria</taxon>
        <taxon>Pseudomonadati</taxon>
        <taxon>Pseudomonadota</taxon>
        <taxon>Alphaproteobacteria</taxon>
        <taxon>Parvularculales</taxon>
        <taxon>Parvularculaceae</taxon>
        <taxon>Parvularcula</taxon>
    </lineage>
</organism>
<dbReference type="AlphaFoldDB" id="A0A7Y3W655"/>
<reference evidence="2 3" key="1">
    <citation type="submission" date="2020-05" db="EMBL/GenBank/DDBJ databases">
        <title>Parvularcula mediterraneae sp. nov., isolated from polypropylene straw from shallow seawater of the seashore of Laganas in Zakynthos island, Greece.</title>
        <authorList>
            <person name="Szabo I."/>
            <person name="Al-Omari J."/>
            <person name="Rado J."/>
            <person name="Szerdahelyi G.S."/>
        </authorList>
    </citation>
    <scope>NUCLEOTIDE SEQUENCE [LARGE SCALE GENOMIC DNA]</scope>
    <source>
        <strain evidence="2 3">ZS-1/3</strain>
    </source>
</reference>
<comment type="caution">
    <text evidence="2">The sequence shown here is derived from an EMBL/GenBank/DDBJ whole genome shotgun (WGS) entry which is preliminary data.</text>
</comment>
<sequence length="99" mass="10611">MVHTDGFKRSRQVAGLFLGEAALSAIMAAGIGVLSLLILTGFSGEKLILFLHNFTSRAVAADSERMASFGHGLLAIWGLLACLTAAVRFLDRRFFGRPS</sequence>
<keyword evidence="1" id="KW-0472">Membrane</keyword>
<evidence type="ECO:0000313" key="2">
    <source>
        <dbReference type="EMBL" id="NNU17495.1"/>
    </source>
</evidence>
<keyword evidence="1" id="KW-1133">Transmembrane helix</keyword>
<name>A0A7Y3W655_9PROT</name>
<dbReference type="Proteomes" id="UP000536835">
    <property type="component" value="Unassembled WGS sequence"/>
</dbReference>
<feature type="transmembrane region" description="Helical" evidence="1">
    <location>
        <begin position="69"/>
        <end position="90"/>
    </location>
</feature>
<dbReference type="EMBL" id="JABFCX010000003">
    <property type="protein sequence ID" value="NNU17495.1"/>
    <property type="molecule type" value="Genomic_DNA"/>
</dbReference>
<gene>
    <name evidence="2" type="ORF">HK107_14275</name>
</gene>
<keyword evidence="3" id="KW-1185">Reference proteome</keyword>